<name>A0A328YZA3_9BURK</name>
<dbReference type="EMBL" id="QLTA01000032">
    <property type="protein sequence ID" value="RAR78175.1"/>
    <property type="molecule type" value="Genomic_DNA"/>
</dbReference>
<proteinExistence type="predicted"/>
<organism evidence="1 2">
    <name type="scientific">Paracidovorax anthurii</name>
    <dbReference type="NCBI Taxonomy" id="78229"/>
    <lineage>
        <taxon>Bacteria</taxon>
        <taxon>Pseudomonadati</taxon>
        <taxon>Pseudomonadota</taxon>
        <taxon>Betaproteobacteria</taxon>
        <taxon>Burkholderiales</taxon>
        <taxon>Comamonadaceae</taxon>
        <taxon>Paracidovorax</taxon>
    </lineage>
</organism>
<accession>A0A328YZA3</accession>
<keyword evidence="2" id="KW-1185">Reference proteome</keyword>
<gene>
    <name evidence="1" type="ORF">AX018_103238</name>
</gene>
<dbReference type="RefSeq" id="WP_415841997.1">
    <property type="nucleotide sequence ID" value="NZ_CBCSGC010000008.1"/>
</dbReference>
<dbReference type="InterPro" id="IPR009553">
    <property type="entry name" value="DUF1173"/>
</dbReference>
<reference evidence="1 2" key="1">
    <citation type="submission" date="2018-06" db="EMBL/GenBank/DDBJ databases">
        <title>Genomic Encyclopedia of Archaeal and Bacterial Type Strains, Phase II (KMG-II): from individual species to whole genera.</title>
        <authorList>
            <person name="Goeker M."/>
        </authorList>
    </citation>
    <scope>NUCLEOTIDE SEQUENCE [LARGE SCALE GENOMIC DNA]</scope>
    <source>
        <strain evidence="1 2">CFPB 3232</strain>
    </source>
</reference>
<protein>
    <submittedName>
        <fullName evidence="1">Uncharacterized protein DUF1173</fullName>
    </submittedName>
</protein>
<dbReference type="Proteomes" id="UP000248856">
    <property type="component" value="Unassembled WGS sequence"/>
</dbReference>
<evidence type="ECO:0000313" key="2">
    <source>
        <dbReference type="Proteomes" id="UP000248856"/>
    </source>
</evidence>
<dbReference type="Pfam" id="PF06666">
    <property type="entry name" value="DUF1173"/>
    <property type="match status" value="1"/>
</dbReference>
<dbReference type="AlphaFoldDB" id="A0A328YZA3"/>
<sequence length="417" mass="46273">MSGMAPAHDSIAMAGMDRDPAQGTQRFAIGGRVWQASDPGFQEALAAVHETAQRPRCLCVDGGVEMYVARHLRYLVKRLPASGKDHHPSCPSYEPDGALSGLGELVGEAVLEHQPGRIELRVDFPWARVNGRAIGRAEASEPAEIAVPRRRMSLRAVMHYLFERAGFNRWTPAMAGKRNQGVFRKYLMAAAAEIEVKGLALSDRLYVPEPFQEGVRAEIAQRRRDTLAILQPRDGQAPLALVIGEFKGCERNDHGCRIWIRHMPDAPLLMEVRSWDRLARTHAALLEARDADTGHRVRLVMAALIHARREFTYEIDVASLMLTSEQWIPVEGVHELPLIEALVERQRRFLKPLRYDARSAAAFPNALLLDRGDAPVGLHLISGFSAAKDRAFKERVVQAAGSGAWCWCAGNSMPVLP</sequence>
<comment type="caution">
    <text evidence="1">The sequence shown here is derived from an EMBL/GenBank/DDBJ whole genome shotgun (WGS) entry which is preliminary data.</text>
</comment>
<evidence type="ECO:0000313" key="1">
    <source>
        <dbReference type="EMBL" id="RAR78175.1"/>
    </source>
</evidence>